<evidence type="ECO:0000313" key="1">
    <source>
        <dbReference type="EMBL" id="AAR83627.1"/>
    </source>
</evidence>
<protein>
    <submittedName>
        <fullName evidence="1">Uncharacterized protein CNPV281</fullName>
    </submittedName>
</protein>
<dbReference type="RefSeq" id="NP_955304.1">
    <property type="nucleotide sequence ID" value="NC_005309.1"/>
</dbReference>
<gene>
    <name evidence="1" type="primary">CNPV281</name>
</gene>
<accession>Q6VZ66</accession>
<keyword evidence="2" id="KW-1185">Reference proteome</keyword>
<dbReference type="Proteomes" id="UP000168164">
    <property type="component" value="Segment"/>
</dbReference>
<reference evidence="1 2" key="1">
    <citation type="journal article" date="2004" name="J. Virol.">
        <title>The genome of canarypox virus.</title>
        <authorList>
            <person name="Tulman E.R."/>
            <person name="Afonso C.L."/>
            <person name="Lu Z."/>
            <person name="Zsak L."/>
            <person name="Kutish G.F."/>
            <person name="Rock D.L."/>
        </authorList>
    </citation>
    <scope>NUCLEOTIDE SEQUENCE [LARGE SCALE GENOMIC DNA]</scope>
    <source>
        <strain evidence="1">ATCC VR-111</strain>
    </source>
</reference>
<organism evidence="1 2">
    <name type="scientific">Canarypox virus</name>
    <name type="common">CNPV</name>
    <dbReference type="NCBI Taxonomy" id="44088"/>
    <lineage>
        <taxon>Viruses</taxon>
        <taxon>Varidnaviria</taxon>
        <taxon>Bamfordvirae</taxon>
        <taxon>Nucleocytoviricota</taxon>
        <taxon>Pokkesviricetes</taxon>
        <taxon>Chitovirales</taxon>
        <taxon>Poxviridae</taxon>
        <taxon>Chordopoxvirinae</taxon>
        <taxon>Avipoxvirus</taxon>
        <taxon>Avipoxvirus canarypox</taxon>
    </lineage>
</organism>
<organismHost>
    <name type="scientific">Serinus</name>
    <dbReference type="NCBI Taxonomy" id="9134"/>
</organismHost>
<dbReference type="OrthoDB" id="33858at10239"/>
<name>Q6VZ66_CNPV</name>
<dbReference type="KEGG" id="vg:2700355"/>
<dbReference type="EMBL" id="AY318871">
    <property type="protein sequence ID" value="AAR83627.1"/>
    <property type="molecule type" value="Genomic_DNA"/>
</dbReference>
<evidence type="ECO:0000313" key="2">
    <source>
        <dbReference type="Proteomes" id="UP000168164"/>
    </source>
</evidence>
<dbReference type="GeneID" id="2700355"/>
<sequence>MNDSRSNVKRVKALFKKRKADDDNYILEYRKYNMNYSELLKRSIKIPDFTIWIKGPSKVGKNLTIRGICKSLQLKRKTNMEYKYYRYFKSYILSDFIKIPVSIMSNTEKEFFNPCIYIFKSHFSLNEAIANEIIHSNVSSNIIMSHCENIKNSTMFYEVAFSIEEGKKPSIIDNVRNSKYIVNIIVSSYIQFLITQGYGNYVNVLRFRTLYDVR</sequence>
<proteinExistence type="predicted"/>